<evidence type="ECO:0000313" key="4">
    <source>
        <dbReference type="EMBL" id="KAI8581637.1"/>
    </source>
</evidence>
<dbReference type="GO" id="GO:0005737">
    <property type="term" value="C:cytoplasm"/>
    <property type="evidence" value="ECO:0007669"/>
    <property type="project" value="GOC"/>
</dbReference>
<dbReference type="GO" id="GO:0090158">
    <property type="term" value="P:endoplasmic reticulum membrane organization"/>
    <property type="evidence" value="ECO:0007669"/>
    <property type="project" value="TreeGrafter"/>
</dbReference>
<dbReference type="InterPro" id="IPR029704">
    <property type="entry name" value="STEEP-like"/>
</dbReference>
<evidence type="ECO:0000256" key="1">
    <source>
        <dbReference type="ARBA" id="ARBA00024205"/>
    </source>
</evidence>
<sequence length="129" mass="14677">MPKIVSKSTVSSSDQQGNNENTSSSTQLHVYYCLCSEFILVIDHDLQQLPRRETDSSYVVSNAGRTFKLTVEQGETVILRREEGYEKQYRLVCPRCNLLIGYETTPERRKGPYTYILDGALTEQQGSFA</sequence>
<name>A0AAD5EE34_UMBRA</name>
<dbReference type="InterPro" id="IPR057965">
    <property type="entry name" value="STEEP1_dom"/>
</dbReference>
<dbReference type="GO" id="GO:0006888">
    <property type="term" value="P:endoplasmic reticulum to Golgi vesicle-mediated transport"/>
    <property type="evidence" value="ECO:0007669"/>
    <property type="project" value="TreeGrafter"/>
</dbReference>
<proteinExistence type="inferred from homology"/>
<gene>
    <name evidence="4" type="ORF">K450DRAFT_232261</name>
</gene>
<comment type="caution">
    <text evidence="4">The sequence shown here is derived from an EMBL/GenBank/DDBJ whole genome shotgun (WGS) entry which is preliminary data.</text>
</comment>
<organism evidence="4 5">
    <name type="scientific">Umbelopsis ramanniana AG</name>
    <dbReference type="NCBI Taxonomy" id="1314678"/>
    <lineage>
        <taxon>Eukaryota</taxon>
        <taxon>Fungi</taxon>
        <taxon>Fungi incertae sedis</taxon>
        <taxon>Mucoromycota</taxon>
        <taxon>Mucoromycotina</taxon>
        <taxon>Umbelopsidomycetes</taxon>
        <taxon>Umbelopsidales</taxon>
        <taxon>Umbelopsidaceae</taxon>
        <taxon>Umbelopsis</taxon>
    </lineage>
</organism>
<comment type="similarity">
    <text evidence="1">Belongs to the STEEP1 family.</text>
</comment>
<dbReference type="PANTHER" id="PTHR46355:SF1">
    <property type="entry name" value="STING ER EXIT PROTEIN"/>
    <property type="match status" value="1"/>
</dbReference>
<reference evidence="4" key="2">
    <citation type="journal article" date="2022" name="Proc. Natl. Acad. Sci. U.S.A.">
        <title>Diploid-dominant life cycles characterize the early evolution of Fungi.</title>
        <authorList>
            <person name="Amses K.R."/>
            <person name="Simmons D.R."/>
            <person name="Longcore J.E."/>
            <person name="Mondo S.J."/>
            <person name="Seto K."/>
            <person name="Jeronimo G.H."/>
            <person name="Bonds A.E."/>
            <person name="Quandt C.A."/>
            <person name="Davis W.J."/>
            <person name="Chang Y."/>
            <person name="Federici B.A."/>
            <person name="Kuo A."/>
            <person name="LaButti K."/>
            <person name="Pangilinan J."/>
            <person name="Andreopoulos W."/>
            <person name="Tritt A."/>
            <person name="Riley R."/>
            <person name="Hundley H."/>
            <person name="Johnson J."/>
            <person name="Lipzen A."/>
            <person name="Barry K."/>
            <person name="Lang B.F."/>
            <person name="Cuomo C.A."/>
            <person name="Buchler N.E."/>
            <person name="Grigoriev I.V."/>
            <person name="Spatafora J.W."/>
            <person name="Stajich J.E."/>
            <person name="James T.Y."/>
        </authorList>
    </citation>
    <scope>NUCLEOTIDE SEQUENCE</scope>
    <source>
        <strain evidence="4">AG</strain>
    </source>
</reference>
<evidence type="ECO:0000259" key="3">
    <source>
        <dbReference type="Pfam" id="PF25809"/>
    </source>
</evidence>
<feature type="region of interest" description="Disordered" evidence="2">
    <location>
        <begin position="1"/>
        <end position="23"/>
    </location>
</feature>
<evidence type="ECO:0000256" key="2">
    <source>
        <dbReference type="SAM" id="MobiDB-lite"/>
    </source>
</evidence>
<dbReference type="Pfam" id="PF25809">
    <property type="entry name" value="STEEP1"/>
    <property type="match status" value="1"/>
</dbReference>
<accession>A0AAD5EE34</accession>
<dbReference type="EMBL" id="MU620905">
    <property type="protein sequence ID" value="KAI8581637.1"/>
    <property type="molecule type" value="Genomic_DNA"/>
</dbReference>
<reference evidence="4" key="1">
    <citation type="submission" date="2021-06" db="EMBL/GenBank/DDBJ databases">
        <authorList>
            <consortium name="DOE Joint Genome Institute"/>
            <person name="Mondo S.J."/>
            <person name="Amses K.R."/>
            <person name="Simmons D.R."/>
            <person name="Longcore J.E."/>
            <person name="Seto K."/>
            <person name="Alves G.H."/>
            <person name="Bonds A.E."/>
            <person name="Quandt C.A."/>
            <person name="Davis W.J."/>
            <person name="Chang Y."/>
            <person name="Letcher P.M."/>
            <person name="Powell M.J."/>
            <person name="Kuo A."/>
            <person name="Labutti K."/>
            <person name="Pangilinan J."/>
            <person name="Andreopoulos W."/>
            <person name="Tritt A."/>
            <person name="Riley R."/>
            <person name="Hundley H."/>
            <person name="Johnson J."/>
            <person name="Lipzen A."/>
            <person name="Barry K."/>
            <person name="Berbee M.L."/>
            <person name="Buchler N.E."/>
            <person name="Grigoriev I.V."/>
            <person name="Spatafora J.W."/>
            <person name="Stajich J.E."/>
            <person name="James T.Y."/>
        </authorList>
    </citation>
    <scope>NUCLEOTIDE SEQUENCE</scope>
    <source>
        <strain evidence="4">AG</strain>
    </source>
</reference>
<evidence type="ECO:0000313" key="5">
    <source>
        <dbReference type="Proteomes" id="UP001206595"/>
    </source>
</evidence>
<dbReference type="GeneID" id="75912911"/>
<feature type="domain" description="STEEP1" evidence="3">
    <location>
        <begin position="23"/>
        <end position="127"/>
    </location>
</feature>
<keyword evidence="5" id="KW-1185">Reference proteome</keyword>
<dbReference type="PANTHER" id="PTHR46355">
    <property type="entry name" value="UPF0428 PROTEIN CXORF56"/>
    <property type="match status" value="1"/>
</dbReference>
<dbReference type="RefSeq" id="XP_051446641.1">
    <property type="nucleotide sequence ID" value="XM_051587566.1"/>
</dbReference>
<dbReference type="Proteomes" id="UP001206595">
    <property type="component" value="Unassembled WGS sequence"/>
</dbReference>
<dbReference type="AlphaFoldDB" id="A0AAD5EE34"/>
<protein>
    <recommendedName>
        <fullName evidence="3">STEEP1 domain-containing protein</fullName>
    </recommendedName>
</protein>